<sequence length="452" mass="52853">LYSSYKFYKLQIHHLKSSREDFHDWAKEQFKLITDCFNEFGIRRCAYNATFSRPVSCRPIVGIYYVYIQDWLLRFPRDQMYFVRLEDLSANVTGEMTKIFAFLKLDPVSEETMVEIESAKEANVGRLFQEFGPILPATKSLLDDFYRPFNRRLAQLLGDDRFLSSLSFGSVVHQGVPQEEPVFKTYSKIVADISDPQISHKESAFYHHFSASLLTYDGKAFPDLCKGPVGLPEARPVVKLDLTRFGPFEFLDDYRNPCWYTNASTRELQCLPYFYQAGFPKCGSTYLYQLLRKHPDVAPIMKEPQWLTRGRFKTNAIDIKPYVSRYAKPIQKSHRGASLVIGDGSASTMYENHFWYLFPGNENCSEPRVLTVDYIRHLNPGAKIIVIMRNPTNRLYSSYKFYKLQKQHLKRTREDFHDWAKEQFKLITDCFNEFGIRRCAYNATFSRPVVRS</sequence>
<protein>
    <recommendedName>
        <fullName evidence="1">Sulfotransferase domain-containing protein</fullName>
    </recommendedName>
</protein>
<dbReference type="Proteomes" id="UP001519460">
    <property type="component" value="Unassembled WGS sequence"/>
</dbReference>
<feature type="domain" description="Sulfotransferase" evidence="1">
    <location>
        <begin position="57"/>
        <end position="115"/>
    </location>
</feature>
<dbReference type="InterPro" id="IPR000863">
    <property type="entry name" value="Sulfotransferase_dom"/>
</dbReference>
<reference evidence="2 3" key="1">
    <citation type="journal article" date="2023" name="Sci. Data">
        <title>Genome assembly of the Korean intertidal mud-creeper Batillaria attramentaria.</title>
        <authorList>
            <person name="Patra A.K."/>
            <person name="Ho P.T."/>
            <person name="Jun S."/>
            <person name="Lee S.J."/>
            <person name="Kim Y."/>
            <person name="Won Y.J."/>
        </authorList>
    </citation>
    <scope>NUCLEOTIDE SEQUENCE [LARGE SCALE GENOMIC DNA]</scope>
    <source>
        <strain evidence="2">Wonlab-2016</strain>
    </source>
</reference>
<organism evidence="2 3">
    <name type="scientific">Batillaria attramentaria</name>
    <dbReference type="NCBI Taxonomy" id="370345"/>
    <lineage>
        <taxon>Eukaryota</taxon>
        <taxon>Metazoa</taxon>
        <taxon>Spiralia</taxon>
        <taxon>Lophotrochozoa</taxon>
        <taxon>Mollusca</taxon>
        <taxon>Gastropoda</taxon>
        <taxon>Caenogastropoda</taxon>
        <taxon>Sorbeoconcha</taxon>
        <taxon>Cerithioidea</taxon>
        <taxon>Batillariidae</taxon>
        <taxon>Batillaria</taxon>
    </lineage>
</organism>
<dbReference type="SUPFAM" id="SSF52540">
    <property type="entry name" value="P-loop containing nucleoside triphosphate hydrolases"/>
    <property type="match status" value="2"/>
</dbReference>
<feature type="non-terminal residue" evidence="2">
    <location>
        <position position="1"/>
    </location>
</feature>
<dbReference type="Pfam" id="PF13469">
    <property type="entry name" value="Sulfotransfer_3"/>
    <property type="match status" value="1"/>
</dbReference>
<comment type="caution">
    <text evidence="2">The sequence shown here is derived from an EMBL/GenBank/DDBJ whole genome shotgun (WGS) entry which is preliminary data.</text>
</comment>
<name>A0ABD0LZA4_9CAEN</name>
<proteinExistence type="predicted"/>
<accession>A0ABD0LZA4</accession>
<dbReference type="PANTHER" id="PTHR15723:SF0">
    <property type="entry name" value="CARBOHYDRATE SULFOTRANSFERASE 15"/>
    <property type="match status" value="1"/>
</dbReference>
<evidence type="ECO:0000313" key="2">
    <source>
        <dbReference type="EMBL" id="KAK7504791.1"/>
    </source>
</evidence>
<keyword evidence="3" id="KW-1185">Reference proteome</keyword>
<dbReference type="InterPro" id="IPR027417">
    <property type="entry name" value="P-loop_NTPase"/>
</dbReference>
<dbReference type="AlphaFoldDB" id="A0ABD0LZA4"/>
<gene>
    <name evidence="2" type="ORF">BaRGS_00003819</name>
</gene>
<evidence type="ECO:0000313" key="3">
    <source>
        <dbReference type="Proteomes" id="UP001519460"/>
    </source>
</evidence>
<dbReference type="EMBL" id="JACVVK020000013">
    <property type="protein sequence ID" value="KAK7504791.1"/>
    <property type="molecule type" value="Genomic_DNA"/>
</dbReference>
<dbReference type="Gene3D" id="3.40.50.300">
    <property type="entry name" value="P-loop containing nucleotide triphosphate hydrolases"/>
    <property type="match status" value="2"/>
</dbReference>
<dbReference type="Pfam" id="PF00685">
    <property type="entry name" value="Sulfotransfer_1"/>
    <property type="match status" value="1"/>
</dbReference>
<dbReference type="InterPro" id="IPR052654">
    <property type="entry name" value="CS_Sulfotransferase"/>
</dbReference>
<dbReference type="PANTHER" id="PTHR15723">
    <property type="entry name" value="CARBOHYDRATE SULFOTRANSFERASE 15"/>
    <property type="match status" value="1"/>
</dbReference>
<evidence type="ECO:0000259" key="1">
    <source>
        <dbReference type="Pfam" id="PF00685"/>
    </source>
</evidence>